<reference evidence="3" key="3">
    <citation type="submission" date="2020-12" db="UniProtKB">
        <authorList>
            <consortium name="EnsemblPlants"/>
        </authorList>
    </citation>
    <scope>IDENTIFICATION</scope>
</reference>
<sequence length="115" mass="12815">MIRKPIFKRREKKKEKNLAGQNDVRLRRQGRGHHKDETFGKPRGGVSTDRPVRDHIARKDQSLANVFSSYRCHPGQAGAQAATGKSSASVPKTCRGVSFLPFPQGERNLDAEMSS</sequence>
<feature type="compositionally biased region" description="Basic residues" evidence="1">
    <location>
        <begin position="1"/>
        <end position="15"/>
    </location>
</feature>
<reference evidence="2 4" key="2">
    <citation type="journal article" date="2018" name="Plant J.">
        <title>The Physcomitrella patens chromosome-scale assembly reveals moss genome structure and evolution.</title>
        <authorList>
            <person name="Lang D."/>
            <person name="Ullrich K.K."/>
            <person name="Murat F."/>
            <person name="Fuchs J."/>
            <person name="Jenkins J."/>
            <person name="Haas F.B."/>
            <person name="Piednoel M."/>
            <person name="Gundlach H."/>
            <person name="Van Bel M."/>
            <person name="Meyberg R."/>
            <person name="Vives C."/>
            <person name="Morata J."/>
            <person name="Symeonidi A."/>
            <person name="Hiss M."/>
            <person name="Muchero W."/>
            <person name="Kamisugi Y."/>
            <person name="Saleh O."/>
            <person name="Blanc G."/>
            <person name="Decker E.L."/>
            <person name="van Gessel N."/>
            <person name="Grimwood J."/>
            <person name="Hayes R.D."/>
            <person name="Graham S.W."/>
            <person name="Gunter L.E."/>
            <person name="McDaniel S.F."/>
            <person name="Hoernstein S.N.W."/>
            <person name="Larsson A."/>
            <person name="Li F.W."/>
            <person name="Perroud P.F."/>
            <person name="Phillips J."/>
            <person name="Ranjan P."/>
            <person name="Rokshar D.S."/>
            <person name="Rothfels C.J."/>
            <person name="Schneider L."/>
            <person name="Shu S."/>
            <person name="Stevenson D.W."/>
            <person name="Thummler F."/>
            <person name="Tillich M."/>
            <person name="Villarreal Aguilar J.C."/>
            <person name="Widiez T."/>
            <person name="Wong G.K."/>
            <person name="Wymore A."/>
            <person name="Zhang Y."/>
            <person name="Zimmer A.D."/>
            <person name="Quatrano R.S."/>
            <person name="Mayer K.F.X."/>
            <person name="Goodstein D."/>
            <person name="Casacuberta J.M."/>
            <person name="Vandepoele K."/>
            <person name="Reski R."/>
            <person name="Cuming A.C."/>
            <person name="Tuskan G.A."/>
            <person name="Maumus F."/>
            <person name="Salse J."/>
            <person name="Schmutz J."/>
            <person name="Rensing S.A."/>
        </authorList>
    </citation>
    <scope>NUCLEOTIDE SEQUENCE [LARGE SCALE GENOMIC DNA]</scope>
    <source>
        <strain evidence="3 4">cv. Gransden 2004</strain>
    </source>
</reference>
<name>A0A2K1IIW6_PHYPA</name>
<dbReference type="AlphaFoldDB" id="A0A2K1IIW6"/>
<keyword evidence="4" id="KW-1185">Reference proteome</keyword>
<dbReference type="InParanoid" id="A0A2K1IIW6"/>
<feature type="region of interest" description="Disordered" evidence="1">
    <location>
        <begin position="1"/>
        <end position="52"/>
    </location>
</feature>
<proteinExistence type="predicted"/>
<evidence type="ECO:0000313" key="3">
    <source>
        <dbReference type="EnsemblPlants" id="Pp3c23_10990V3.1"/>
    </source>
</evidence>
<protein>
    <submittedName>
        <fullName evidence="2 3">Uncharacterized protein</fullName>
    </submittedName>
</protein>
<organism evidence="2">
    <name type="scientific">Physcomitrium patens</name>
    <name type="common">Spreading-leaved earth moss</name>
    <name type="synonym">Physcomitrella patens</name>
    <dbReference type="NCBI Taxonomy" id="3218"/>
    <lineage>
        <taxon>Eukaryota</taxon>
        <taxon>Viridiplantae</taxon>
        <taxon>Streptophyta</taxon>
        <taxon>Embryophyta</taxon>
        <taxon>Bryophyta</taxon>
        <taxon>Bryophytina</taxon>
        <taxon>Bryopsida</taxon>
        <taxon>Funariidae</taxon>
        <taxon>Funariales</taxon>
        <taxon>Funariaceae</taxon>
        <taxon>Physcomitrium</taxon>
    </lineage>
</organism>
<dbReference type="Proteomes" id="UP000006727">
    <property type="component" value="Chromosome 23"/>
</dbReference>
<reference evidence="2 4" key="1">
    <citation type="journal article" date="2008" name="Science">
        <title>The Physcomitrella genome reveals evolutionary insights into the conquest of land by plants.</title>
        <authorList>
            <person name="Rensing S."/>
            <person name="Lang D."/>
            <person name="Zimmer A."/>
            <person name="Terry A."/>
            <person name="Salamov A."/>
            <person name="Shapiro H."/>
            <person name="Nishiyama T."/>
            <person name="Perroud P.-F."/>
            <person name="Lindquist E."/>
            <person name="Kamisugi Y."/>
            <person name="Tanahashi T."/>
            <person name="Sakakibara K."/>
            <person name="Fujita T."/>
            <person name="Oishi K."/>
            <person name="Shin-I T."/>
            <person name="Kuroki Y."/>
            <person name="Toyoda A."/>
            <person name="Suzuki Y."/>
            <person name="Hashimoto A."/>
            <person name="Yamaguchi K."/>
            <person name="Sugano A."/>
            <person name="Kohara Y."/>
            <person name="Fujiyama A."/>
            <person name="Anterola A."/>
            <person name="Aoki S."/>
            <person name="Ashton N."/>
            <person name="Barbazuk W.B."/>
            <person name="Barker E."/>
            <person name="Bennetzen J."/>
            <person name="Bezanilla M."/>
            <person name="Blankenship R."/>
            <person name="Cho S.H."/>
            <person name="Dutcher S."/>
            <person name="Estelle M."/>
            <person name="Fawcett J.A."/>
            <person name="Gundlach H."/>
            <person name="Hanada K."/>
            <person name="Heyl A."/>
            <person name="Hicks K.A."/>
            <person name="Hugh J."/>
            <person name="Lohr M."/>
            <person name="Mayer K."/>
            <person name="Melkozernov A."/>
            <person name="Murata T."/>
            <person name="Nelson D."/>
            <person name="Pils B."/>
            <person name="Prigge M."/>
            <person name="Reiss B."/>
            <person name="Renner T."/>
            <person name="Rombauts S."/>
            <person name="Rushton P."/>
            <person name="Sanderfoot A."/>
            <person name="Schween G."/>
            <person name="Shiu S.-H."/>
            <person name="Stueber K."/>
            <person name="Theodoulou F.L."/>
            <person name="Tu H."/>
            <person name="Van de Peer Y."/>
            <person name="Verrier P.J."/>
            <person name="Waters E."/>
            <person name="Wood A."/>
            <person name="Yang L."/>
            <person name="Cove D."/>
            <person name="Cuming A."/>
            <person name="Hasebe M."/>
            <person name="Lucas S."/>
            <person name="Mishler D.B."/>
            <person name="Reski R."/>
            <person name="Grigoriev I."/>
            <person name="Quatrano R.S."/>
            <person name="Boore J.L."/>
        </authorList>
    </citation>
    <scope>NUCLEOTIDE SEQUENCE [LARGE SCALE GENOMIC DNA]</scope>
    <source>
        <strain evidence="3 4">cv. Gransden 2004</strain>
    </source>
</reference>
<evidence type="ECO:0000256" key="1">
    <source>
        <dbReference type="SAM" id="MobiDB-lite"/>
    </source>
</evidence>
<dbReference type="EnsemblPlants" id="Pp3c23_10990V3.1">
    <property type="protein sequence ID" value="Pp3c23_10990V3.1"/>
    <property type="gene ID" value="Pp3c23_10990"/>
</dbReference>
<gene>
    <name evidence="2" type="ORF">PHYPA_027907</name>
</gene>
<dbReference type="EMBL" id="ABEU02000023">
    <property type="protein sequence ID" value="PNR29215.1"/>
    <property type="molecule type" value="Genomic_DNA"/>
</dbReference>
<evidence type="ECO:0000313" key="4">
    <source>
        <dbReference type="Proteomes" id="UP000006727"/>
    </source>
</evidence>
<evidence type="ECO:0000313" key="2">
    <source>
        <dbReference type="EMBL" id="PNR29215.1"/>
    </source>
</evidence>
<dbReference type="Gramene" id="Pp3c23_10990V3.1">
    <property type="protein sequence ID" value="Pp3c23_10990V3.1"/>
    <property type="gene ID" value="Pp3c23_10990"/>
</dbReference>
<accession>A0A2K1IIW6</accession>